<dbReference type="EMBL" id="CALNXI010001370">
    <property type="protein sequence ID" value="CAH3166681.1"/>
    <property type="molecule type" value="Genomic_DNA"/>
</dbReference>
<gene>
    <name evidence="1" type="ORF">PEVE_00005794</name>
</gene>
<dbReference type="Proteomes" id="UP001159427">
    <property type="component" value="Unassembled WGS sequence"/>
</dbReference>
<organism evidence="1 2">
    <name type="scientific">Porites evermanni</name>
    <dbReference type="NCBI Taxonomy" id="104178"/>
    <lineage>
        <taxon>Eukaryota</taxon>
        <taxon>Metazoa</taxon>
        <taxon>Cnidaria</taxon>
        <taxon>Anthozoa</taxon>
        <taxon>Hexacorallia</taxon>
        <taxon>Scleractinia</taxon>
        <taxon>Fungiina</taxon>
        <taxon>Poritidae</taxon>
        <taxon>Porites</taxon>
    </lineage>
</organism>
<sequence length="130" mass="15140">MYPVLCSHFTCQVAKVGMQRFVDAWNFHRIKGWEYVYVLTFIGNRTKNLEVINPNEEHAIQMFKAQGGQLQREWQVGCDPLSGDDIRQQQMKHLFSERHCFEDIFTAVVSGDPSPFKRGLEYFIGLTYSS</sequence>
<keyword evidence="2" id="KW-1185">Reference proteome</keyword>
<evidence type="ECO:0000313" key="1">
    <source>
        <dbReference type="EMBL" id="CAH3166681.1"/>
    </source>
</evidence>
<evidence type="ECO:0000313" key="2">
    <source>
        <dbReference type="Proteomes" id="UP001159427"/>
    </source>
</evidence>
<reference evidence="1 2" key="1">
    <citation type="submission" date="2022-05" db="EMBL/GenBank/DDBJ databases">
        <authorList>
            <consortium name="Genoscope - CEA"/>
            <person name="William W."/>
        </authorList>
    </citation>
    <scope>NUCLEOTIDE SEQUENCE [LARGE SCALE GENOMIC DNA]</scope>
</reference>
<proteinExistence type="predicted"/>
<name>A0ABN8QPS9_9CNID</name>
<accession>A0ABN8QPS9</accession>
<comment type="caution">
    <text evidence="1">The sequence shown here is derived from an EMBL/GenBank/DDBJ whole genome shotgun (WGS) entry which is preliminary data.</text>
</comment>
<protein>
    <submittedName>
        <fullName evidence="1">Uncharacterized protein</fullName>
    </submittedName>
</protein>